<dbReference type="Pfam" id="PF00169">
    <property type="entry name" value="PH"/>
    <property type="match status" value="1"/>
</dbReference>
<evidence type="ECO:0000313" key="5">
    <source>
        <dbReference type="EMBL" id="KAG0670622.1"/>
    </source>
</evidence>
<dbReference type="EMBL" id="PUHR01000020">
    <property type="protein sequence ID" value="KAG0670622.1"/>
    <property type="molecule type" value="Genomic_DNA"/>
</dbReference>
<keyword evidence="2" id="KW-0131">Cell cycle</keyword>
<protein>
    <submittedName>
        <fullName evidence="5">Bud site selection protein bud4</fullName>
    </submittedName>
</protein>
<dbReference type="InterPro" id="IPR001849">
    <property type="entry name" value="PH_domain"/>
</dbReference>
<name>A0A9P6WCX7_MAUEX</name>
<evidence type="ECO:0000259" key="4">
    <source>
        <dbReference type="PROSITE" id="PS50003"/>
    </source>
</evidence>
<organism evidence="5 6">
    <name type="scientific">Maudiozyma exigua</name>
    <name type="common">Yeast</name>
    <name type="synonym">Kazachstania exigua</name>
    <dbReference type="NCBI Taxonomy" id="34358"/>
    <lineage>
        <taxon>Eukaryota</taxon>
        <taxon>Fungi</taxon>
        <taxon>Dikarya</taxon>
        <taxon>Ascomycota</taxon>
        <taxon>Saccharomycotina</taxon>
        <taxon>Saccharomycetes</taxon>
        <taxon>Saccharomycetales</taxon>
        <taxon>Saccharomycetaceae</taxon>
        <taxon>Maudiozyma</taxon>
    </lineage>
</organism>
<dbReference type="GO" id="GO:0097271">
    <property type="term" value="P:protein localization to bud neck"/>
    <property type="evidence" value="ECO:0007669"/>
    <property type="project" value="TreeGrafter"/>
</dbReference>
<evidence type="ECO:0000256" key="2">
    <source>
        <dbReference type="ARBA" id="ARBA00023306"/>
    </source>
</evidence>
<dbReference type="OrthoDB" id="2123378at2759"/>
<dbReference type="CDD" id="cd13278">
    <property type="entry name" value="PH_Bud4"/>
    <property type="match status" value="1"/>
</dbReference>
<feature type="domain" description="PH" evidence="4">
    <location>
        <begin position="937"/>
        <end position="1049"/>
    </location>
</feature>
<keyword evidence="1" id="KW-0132">Cell division</keyword>
<proteinExistence type="predicted"/>
<dbReference type="SMART" id="SM00233">
    <property type="entry name" value="PH"/>
    <property type="match status" value="1"/>
</dbReference>
<evidence type="ECO:0000256" key="3">
    <source>
        <dbReference type="SAM" id="MobiDB-lite"/>
    </source>
</evidence>
<feature type="region of interest" description="Disordered" evidence="3">
    <location>
        <begin position="114"/>
        <end position="142"/>
    </location>
</feature>
<evidence type="ECO:0000256" key="1">
    <source>
        <dbReference type="ARBA" id="ARBA00022618"/>
    </source>
</evidence>
<evidence type="ECO:0000313" key="6">
    <source>
        <dbReference type="Proteomes" id="UP000750334"/>
    </source>
</evidence>
<accession>A0A9P6WCX7</accession>
<feature type="compositionally biased region" description="Basic and acidic residues" evidence="3">
    <location>
        <begin position="117"/>
        <end position="133"/>
    </location>
</feature>
<sequence>MADITVDEVVDSLVKEIDNELEYTISNSEQILLPLREKERFQIPLQDIGNDTMDMIVKYNTKSNGTKNDLNIKDPIEEDLELDLSGVQREDTVKEYTLADYDLSISSIGTTSTLNHNEAEKDNKLVSDSKLESEGVDNNADMSNSEKLDKVEKIECNEENLDTGIASIEQDKIQDSSDPNLLEHRTIEETIELEKEIIKSEAQEKEEDLEPPALPTIPIGLVDDEMLNQAVITSKGKKIEEVEENKVINRNFGEQKPEELIHEFENENSMTQSADPIGEIEEEPVVKPLSTIIGLNIINQDSEIKLPSAEDSFNTPDYVEINRSFGLPDVVYQEPIVMTTIFEDGTSTMTENSPPLNNTQPNDYLSIWRFQNSHNKTLSNNKRVTSPALSSRSKFSDATVATLVNSAHEQSIETSPKNSYFSFKPRLVSRSKVRYSSNSSNSSRVSSTGAKPLVIPQSSQPFSRISSSGVEGIYSNGEYAFMGEVVDASIDFTKDNPLDFTFNVNDDISKLNNSFVLAPETSLLKKITETNQMNKRDNSIENLEESLSTIIDFDKPNVLSNYLENELGTGFGDFLYTIDKENSANQKTKGKESNIIDLDSIIQTESVTSISEDETSELADETILFEHFEPSSPIKITETRRLVNSSHTQSPIKVVDRKDHKHPIQLISSESQDTPRFEYIEPFKEDSIIEADSFIENEKTNQNEPSDIEISKIGNVASPIIASYPLPDQGKLYISFGPFSFLDLEGIESHKAKFSIQCKMGDTILNTPYEKLTNNHLDISKDMVITLSEEFLNNEDNRLEILVKCNYEKVKTDLVPMKEKVQVGKKHLFRKTKYIYKTRYVQRSLESDRWDHLFGPNGEYCKGSHKLSKDELNALKFGKKSITISLKNKWAKGLNPYEVISLRIKISHISRTSREEILPSSLRVANQILQKYKKQQHITKCGYMVQDGGDLSGKIQRRYYELKGNVLTACHETSHKPQLLINLLNVKSIAGYGNYNEDDQRKFTNFTDMILLNECLQLIFDNGEVISFNVEGSEEEKLDWFMKLNEVIQLNVSHQPWVKQLLREEELKS</sequence>
<comment type="caution">
    <text evidence="5">The sequence shown here is derived from an EMBL/GenBank/DDBJ whole genome shotgun (WGS) entry which is preliminary data.</text>
</comment>
<dbReference type="AlphaFoldDB" id="A0A9P6WCX7"/>
<dbReference type="GO" id="GO:0005525">
    <property type="term" value="F:GTP binding"/>
    <property type="evidence" value="ECO:0007669"/>
    <property type="project" value="TreeGrafter"/>
</dbReference>
<dbReference type="InterPro" id="IPR011993">
    <property type="entry name" value="PH-like_dom_sf"/>
</dbReference>
<dbReference type="GO" id="GO:0000142">
    <property type="term" value="C:cellular bud neck contractile ring"/>
    <property type="evidence" value="ECO:0007669"/>
    <property type="project" value="TreeGrafter"/>
</dbReference>
<keyword evidence="6" id="KW-1185">Reference proteome</keyword>
<dbReference type="Gene3D" id="2.30.29.30">
    <property type="entry name" value="Pleckstrin-homology domain (PH domain)/Phosphotyrosine-binding domain (PTB)"/>
    <property type="match status" value="1"/>
</dbReference>
<dbReference type="Proteomes" id="UP000750334">
    <property type="component" value="Unassembled WGS sequence"/>
</dbReference>
<dbReference type="PROSITE" id="PS50003">
    <property type="entry name" value="PH_DOMAIN"/>
    <property type="match status" value="1"/>
</dbReference>
<dbReference type="InterPro" id="IPR052007">
    <property type="entry name" value="Bud4"/>
</dbReference>
<dbReference type="PANTHER" id="PTHR36100:SF1">
    <property type="entry name" value="BUD SITE SELECTION PROTEIN 4"/>
    <property type="match status" value="1"/>
</dbReference>
<dbReference type="SUPFAM" id="SSF50729">
    <property type="entry name" value="PH domain-like"/>
    <property type="match status" value="1"/>
</dbReference>
<dbReference type="PANTHER" id="PTHR36100">
    <property type="entry name" value="BUD SITE SELECTION PROTEIN 4"/>
    <property type="match status" value="1"/>
</dbReference>
<gene>
    <name evidence="5" type="primary">BUD4_1</name>
    <name evidence="5" type="ORF">C6P45_001998</name>
</gene>
<reference evidence="5 6" key="1">
    <citation type="submission" date="2020-11" db="EMBL/GenBank/DDBJ databases">
        <title>Kefir isolates.</title>
        <authorList>
            <person name="Marcisauskas S."/>
            <person name="Kim Y."/>
            <person name="Blasche S."/>
        </authorList>
    </citation>
    <scope>NUCLEOTIDE SEQUENCE [LARGE SCALE GENOMIC DNA]</scope>
    <source>
        <strain evidence="5 6">OG2</strain>
    </source>
</reference>
<dbReference type="GO" id="GO:0007120">
    <property type="term" value="P:axial cellular bud site selection"/>
    <property type="evidence" value="ECO:0007669"/>
    <property type="project" value="TreeGrafter"/>
</dbReference>